<dbReference type="Gene3D" id="3.30.420.40">
    <property type="match status" value="1"/>
</dbReference>
<accession>A0A9K3DAT7</accession>
<dbReference type="EMBL" id="BDIP01008986">
    <property type="protein sequence ID" value="GIQ92109.1"/>
    <property type="molecule type" value="Genomic_DNA"/>
</dbReference>
<gene>
    <name evidence="1" type="ORF">KIPB_015693</name>
</gene>
<reference evidence="1 2" key="1">
    <citation type="journal article" date="2018" name="PLoS ONE">
        <title>The draft genome of Kipferlia bialata reveals reductive genome evolution in fornicate parasites.</title>
        <authorList>
            <person name="Tanifuji G."/>
            <person name="Takabayashi S."/>
            <person name="Kume K."/>
            <person name="Takagi M."/>
            <person name="Nakayama T."/>
            <person name="Kamikawa R."/>
            <person name="Inagaki Y."/>
            <person name="Hashimoto T."/>
        </authorList>
    </citation>
    <scope>NUCLEOTIDE SEQUENCE [LARGE SCALE GENOMIC DNA]</scope>
    <source>
        <strain evidence="1">NY0173</strain>
    </source>
</reference>
<name>A0A9K3DAT7_9EUKA</name>
<feature type="non-terminal residue" evidence="1">
    <location>
        <position position="1"/>
    </location>
</feature>
<dbReference type="SUPFAM" id="SSF53067">
    <property type="entry name" value="Actin-like ATPase domain"/>
    <property type="match status" value="1"/>
</dbReference>
<keyword evidence="2" id="KW-1185">Reference proteome</keyword>
<proteinExistence type="predicted"/>
<dbReference type="Proteomes" id="UP000265618">
    <property type="component" value="Unassembled WGS sequence"/>
</dbReference>
<protein>
    <submittedName>
        <fullName evidence="1">Actin family protein</fullName>
    </submittedName>
</protein>
<evidence type="ECO:0000313" key="1">
    <source>
        <dbReference type="EMBL" id="GIQ92109.1"/>
    </source>
</evidence>
<evidence type="ECO:0000313" key="2">
    <source>
        <dbReference type="Proteomes" id="UP000265618"/>
    </source>
</evidence>
<dbReference type="Pfam" id="PF00022">
    <property type="entry name" value="Actin"/>
    <property type="match status" value="1"/>
</dbReference>
<dbReference type="InterPro" id="IPR043129">
    <property type="entry name" value="ATPase_NBD"/>
</dbReference>
<dbReference type="AlphaFoldDB" id="A0A9K3DAT7"/>
<comment type="caution">
    <text evidence="1">The sequence shown here is derived from an EMBL/GenBank/DDBJ whole genome shotgun (WGS) entry which is preliminary data.</text>
</comment>
<dbReference type="InterPro" id="IPR004000">
    <property type="entry name" value="Actin"/>
</dbReference>
<sequence length="115" mass="13038">MAQVSLPSPIEAERDALPYYELTWPHAHPLEIVSERYRDAPMPPAGTTLVVELGRCWIRVGFATEEEPRCIVRALLSRGKGTYMTHYRVGRDIPFERVGTPTVKSPFRDGIMVAR</sequence>
<organism evidence="1 2">
    <name type="scientific">Kipferlia bialata</name>
    <dbReference type="NCBI Taxonomy" id="797122"/>
    <lineage>
        <taxon>Eukaryota</taxon>
        <taxon>Metamonada</taxon>
        <taxon>Carpediemonas-like organisms</taxon>
        <taxon>Kipferlia</taxon>
    </lineage>
</organism>